<dbReference type="EMBL" id="BKCP01006294">
    <property type="protein sequence ID" value="GER42365.1"/>
    <property type="molecule type" value="Genomic_DNA"/>
</dbReference>
<organism evidence="2 3">
    <name type="scientific">Striga asiatica</name>
    <name type="common">Asiatic witchweed</name>
    <name type="synonym">Buchnera asiatica</name>
    <dbReference type="NCBI Taxonomy" id="4170"/>
    <lineage>
        <taxon>Eukaryota</taxon>
        <taxon>Viridiplantae</taxon>
        <taxon>Streptophyta</taxon>
        <taxon>Embryophyta</taxon>
        <taxon>Tracheophyta</taxon>
        <taxon>Spermatophyta</taxon>
        <taxon>Magnoliopsida</taxon>
        <taxon>eudicotyledons</taxon>
        <taxon>Gunneridae</taxon>
        <taxon>Pentapetalae</taxon>
        <taxon>asterids</taxon>
        <taxon>lamiids</taxon>
        <taxon>Lamiales</taxon>
        <taxon>Orobanchaceae</taxon>
        <taxon>Buchnereae</taxon>
        <taxon>Striga</taxon>
    </lineage>
</organism>
<gene>
    <name evidence="2" type="ORF">STAS_19135</name>
</gene>
<evidence type="ECO:0000313" key="3">
    <source>
        <dbReference type="Proteomes" id="UP000325081"/>
    </source>
</evidence>
<dbReference type="Proteomes" id="UP000325081">
    <property type="component" value="Unassembled WGS sequence"/>
</dbReference>
<comment type="caution">
    <text evidence="2">The sequence shown here is derived from an EMBL/GenBank/DDBJ whole genome shotgun (WGS) entry which is preliminary data.</text>
</comment>
<reference evidence="3" key="1">
    <citation type="journal article" date="2019" name="Curr. Biol.">
        <title>Genome Sequence of Striga asiatica Provides Insight into the Evolution of Plant Parasitism.</title>
        <authorList>
            <person name="Yoshida S."/>
            <person name="Kim S."/>
            <person name="Wafula E.K."/>
            <person name="Tanskanen J."/>
            <person name="Kim Y.M."/>
            <person name="Honaas L."/>
            <person name="Yang Z."/>
            <person name="Spallek T."/>
            <person name="Conn C.E."/>
            <person name="Ichihashi Y."/>
            <person name="Cheong K."/>
            <person name="Cui S."/>
            <person name="Der J.P."/>
            <person name="Gundlach H."/>
            <person name="Jiao Y."/>
            <person name="Hori C."/>
            <person name="Ishida J.K."/>
            <person name="Kasahara H."/>
            <person name="Kiba T."/>
            <person name="Kim M.S."/>
            <person name="Koo N."/>
            <person name="Laohavisit A."/>
            <person name="Lee Y.H."/>
            <person name="Lumba S."/>
            <person name="McCourt P."/>
            <person name="Mortimer J.C."/>
            <person name="Mutuku J.M."/>
            <person name="Nomura T."/>
            <person name="Sasaki-Sekimoto Y."/>
            <person name="Seto Y."/>
            <person name="Wang Y."/>
            <person name="Wakatake T."/>
            <person name="Sakakibara H."/>
            <person name="Demura T."/>
            <person name="Yamaguchi S."/>
            <person name="Yoneyama K."/>
            <person name="Manabe R.I."/>
            <person name="Nelson D.C."/>
            <person name="Schulman A.H."/>
            <person name="Timko M.P."/>
            <person name="dePamphilis C.W."/>
            <person name="Choi D."/>
            <person name="Shirasu K."/>
        </authorList>
    </citation>
    <scope>NUCLEOTIDE SEQUENCE [LARGE SCALE GENOMIC DNA]</scope>
    <source>
        <strain evidence="3">cv. UVA1</strain>
    </source>
</reference>
<name>A0A5A7QAR7_STRAF</name>
<evidence type="ECO:0000256" key="1">
    <source>
        <dbReference type="SAM" id="MobiDB-lite"/>
    </source>
</evidence>
<proteinExistence type="predicted"/>
<feature type="compositionally biased region" description="Basic and acidic residues" evidence="1">
    <location>
        <begin position="20"/>
        <end position="32"/>
    </location>
</feature>
<protein>
    <submittedName>
        <fullName evidence="2">Uncharacterized protein</fullName>
    </submittedName>
</protein>
<feature type="region of interest" description="Disordered" evidence="1">
    <location>
        <begin position="1"/>
        <end position="32"/>
    </location>
</feature>
<keyword evidence="3" id="KW-1185">Reference proteome</keyword>
<sequence length="166" mass="19658">MASPQTELKLKEAQNSMSYKKRERERERERERDLKEDYKLMERLHLQMLLYSKCILVQGAQAMLSKNICKKIRFTFSQYFISIQIYYYIKNDCEANTFRNPAKSPNDNNFSSPIMGPNVGMKTICKSNEKHIRELIFLEVKSSLQKILQNDKMMSSPIRAYRLSKP</sequence>
<evidence type="ECO:0000313" key="2">
    <source>
        <dbReference type="EMBL" id="GER42365.1"/>
    </source>
</evidence>
<dbReference type="AlphaFoldDB" id="A0A5A7QAR7"/>
<accession>A0A5A7QAR7</accession>